<sequence>MTVDEMSRGGLRLSQTVCQMNEGRVGQALHDMALWWIRGVTGGIQQGLEEVSAAKMSNEGGARAQ</sequence>
<protein>
    <submittedName>
        <fullName evidence="1">Predicted protein</fullName>
    </submittedName>
</protein>
<dbReference type="InParanoid" id="E4ZJF5"/>
<evidence type="ECO:0000313" key="2">
    <source>
        <dbReference type="Proteomes" id="UP000002668"/>
    </source>
</evidence>
<proteinExistence type="predicted"/>
<reference evidence="2" key="1">
    <citation type="journal article" date="2011" name="Nat. Commun.">
        <title>Effector diversification within compartments of the Leptosphaeria maculans genome affected by Repeat-Induced Point mutations.</title>
        <authorList>
            <person name="Rouxel T."/>
            <person name="Grandaubert J."/>
            <person name="Hane J.K."/>
            <person name="Hoede C."/>
            <person name="van de Wouw A.P."/>
            <person name="Couloux A."/>
            <person name="Dominguez V."/>
            <person name="Anthouard V."/>
            <person name="Bally P."/>
            <person name="Bourras S."/>
            <person name="Cozijnsen A.J."/>
            <person name="Ciuffetti L.M."/>
            <person name="Degrave A."/>
            <person name="Dilmaghani A."/>
            <person name="Duret L."/>
            <person name="Fudal I."/>
            <person name="Goodwin S.B."/>
            <person name="Gout L."/>
            <person name="Glaser N."/>
            <person name="Linglin J."/>
            <person name="Kema G.H.J."/>
            <person name="Lapalu N."/>
            <person name="Lawrence C.B."/>
            <person name="May K."/>
            <person name="Meyer M."/>
            <person name="Ollivier B."/>
            <person name="Poulain J."/>
            <person name="Schoch C.L."/>
            <person name="Simon A."/>
            <person name="Spatafora J.W."/>
            <person name="Stachowiak A."/>
            <person name="Turgeon B.G."/>
            <person name="Tyler B.M."/>
            <person name="Vincent D."/>
            <person name="Weissenbach J."/>
            <person name="Amselem J."/>
            <person name="Quesneville H."/>
            <person name="Oliver R.P."/>
            <person name="Wincker P."/>
            <person name="Balesdent M.-H."/>
            <person name="Howlett B.J."/>
        </authorList>
    </citation>
    <scope>NUCLEOTIDE SEQUENCE [LARGE SCALE GENOMIC DNA]</scope>
    <source>
        <strain evidence="2">JN3 / isolate v23.1.3 / race Av1-4-5-6-7-8</strain>
    </source>
</reference>
<dbReference type="AlphaFoldDB" id="E4ZJF5"/>
<gene>
    <name evidence="1" type="ORF">LEMA_uP070940.1</name>
</gene>
<dbReference type="VEuPathDB" id="FungiDB:LEMA_uP070940.1"/>
<accession>E4ZJF5</accession>
<organism evidence="2">
    <name type="scientific">Leptosphaeria maculans (strain JN3 / isolate v23.1.3 / race Av1-4-5-6-7-8)</name>
    <name type="common">Blackleg fungus</name>
    <name type="synonym">Phoma lingam</name>
    <dbReference type="NCBI Taxonomy" id="985895"/>
    <lineage>
        <taxon>Eukaryota</taxon>
        <taxon>Fungi</taxon>
        <taxon>Dikarya</taxon>
        <taxon>Ascomycota</taxon>
        <taxon>Pezizomycotina</taxon>
        <taxon>Dothideomycetes</taxon>
        <taxon>Pleosporomycetidae</taxon>
        <taxon>Pleosporales</taxon>
        <taxon>Pleosporineae</taxon>
        <taxon>Leptosphaeriaceae</taxon>
        <taxon>Plenodomus</taxon>
        <taxon>Plenodomus lingam/Leptosphaeria maculans species complex</taxon>
    </lineage>
</organism>
<dbReference type="EMBL" id="FP929072">
    <property type="protein sequence ID" value="CBX91586.1"/>
    <property type="molecule type" value="Genomic_DNA"/>
</dbReference>
<dbReference type="Proteomes" id="UP000002668">
    <property type="component" value="Genome"/>
</dbReference>
<dbReference type="HOGENOM" id="CLU_2850126_0_0_1"/>
<dbReference type="OrthoDB" id="190201at2759"/>
<keyword evidence="2" id="KW-1185">Reference proteome</keyword>
<evidence type="ECO:0000313" key="1">
    <source>
        <dbReference type="EMBL" id="CBX91586.1"/>
    </source>
</evidence>
<name>E4ZJF5_LEPMJ</name>